<comment type="caution">
    <text evidence="4">The sequence shown here is derived from an EMBL/GenBank/DDBJ whole genome shotgun (WGS) entry which is preliminary data.</text>
</comment>
<keyword evidence="5" id="KW-1185">Reference proteome</keyword>
<dbReference type="PROSITE" id="PS00163">
    <property type="entry name" value="FUMARATE_LYASES"/>
    <property type="match status" value="1"/>
</dbReference>
<dbReference type="PANTHER" id="PTHR43172:SF2">
    <property type="entry name" value="ADENYLOSUCCINATE LYASE C-TERMINAL DOMAIN-CONTAINING PROTEIN"/>
    <property type="match status" value="1"/>
</dbReference>
<evidence type="ECO:0000256" key="1">
    <source>
        <dbReference type="ARBA" id="ARBA00023239"/>
    </source>
</evidence>
<feature type="domain" description="Fumarate lyase N-terminal" evidence="3">
    <location>
        <begin position="30"/>
        <end position="312"/>
    </location>
</feature>
<dbReference type="RefSeq" id="WP_344751637.1">
    <property type="nucleotide sequence ID" value="NZ_BAABBW010000001.1"/>
</dbReference>
<protein>
    <submittedName>
        <fullName evidence="4">3-carboxy-cis,cis-muconate cycloisomerase</fullName>
    </submittedName>
</protein>
<dbReference type="PANTHER" id="PTHR43172">
    <property type="entry name" value="ADENYLOSUCCINATE LYASE"/>
    <property type="match status" value="1"/>
</dbReference>
<evidence type="ECO:0000259" key="3">
    <source>
        <dbReference type="Pfam" id="PF00206"/>
    </source>
</evidence>
<evidence type="ECO:0000313" key="4">
    <source>
        <dbReference type="EMBL" id="GAA4168767.1"/>
    </source>
</evidence>
<sequence length="420" mass="42335">MTPDSGGFADVGLLTPVAVGHDAVVSDAAVAAALIEVEAALVRAAVALGLAPGSVGVAVERGADELRRTLDVAALAAEAVGGGNPVIPLVALLRTTVSDLDTDAAGWVHRGATSQDVVDSALALLVARACSAVSVDLGRVIAGLAALAAEHRDTVAVARTLGQHATPTTWGFRIAGWIAAVRAARTELRQACEALPAQLGGASGTLASFTALYGAETAARLPSAFAHELGLAAPELPWHVARRPLTRVGDAFTAVLDALGVIATDVALASRTEVGEAAEPAAPGRGGSSAMPHKRNPVLSVLIRSAALRAPGLAADLHRAAALAADERPDGAWHSEWPALRELLRGALGAAAAAAELAEGLTIDAGRATANLALTGGDVVSEQAKLTGSAGAPADYTGLAGRYVDEVLAAVRQERQQEEQ</sequence>
<name>A0ABP7ZRM6_9MICO</name>
<dbReference type="Pfam" id="PF00206">
    <property type="entry name" value="Lyase_1"/>
    <property type="match status" value="1"/>
</dbReference>
<comment type="similarity">
    <text evidence="2">Belongs to the class-II fumarase/aspartase family.</text>
</comment>
<evidence type="ECO:0000256" key="2">
    <source>
        <dbReference type="ARBA" id="ARBA00034772"/>
    </source>
</evidence>
<dbReference type="Proteomes" id="UP001501079">
    <property type="component" value="Unassembled WGS sequence"/>
</dbReference>
<gene>
    <name evidence="4" type="primary">pcaB</name>
    <name evidence="4" type="ORF">GCM10022287_04420</name>
</gene>
<dbReference type="PRINTS" id="PR00149">
    <property type="entry name" value="FUMRATELYASE"/>
</dbReference>
<dbReference type="EMBL" id="BAABBW010000001">
    <property type="protein sequence ID" value="GAA4168767.1"/>
    <property type="molecule type" value="Genomic_DNA"/>
</dbReference>
<dbReference type="SUPFAM" id="SSF48557">
    <property type="entry name" value="L-aspartase-like"/>
    <property type="match status" value="1"/>
</dbReference>
<dbReference type="InterPro" id="IPR000362">
    <property type="entry name" value="Fumarate_lyase_fam"/>
</dbReference>
<dbReference type="Gene3D" id="1.20.200.10">
    <property type="entry name" value="Fumarase/aspartase (Central domain)"/>
    <property type="match status" value="1"/>
</dbReference>
<dbReference type="InterPro" id="IPR008948">
    <property type="entry name" value="L-Aspartase-like"/>
</dbReference>
<reference evidence="5" key="1">
    <citation type="journal article" date="2019" name="Int. J. Syst. Evol. Microbiol.">
        <title>The Global Catalogue of Microorganisms (GCM) 10K type strain sequencing project: providing services to taxonomists for standard genome sequencing and annotation.</title>
        <authorList>
            <consortium name="The Broad Institute Genomics Platform"/>
            <consortium name="The Broad Institute Genome Sequencing Center for Infectious Disease"/>
            <person name="Wu L."/>
            <person name="Ma J."/>
        </authorList>
    </citation>
    <scope>NUCLEOTIDE SEQUENCE [LARGE SCALE GENOMIC DNA]</scope>
    <source>
        <strain evidence="5">JCM 17591</strain>
    </source>
</reference>
<dbReference type="InterPro" id="IPR024083">
    <property type="entry name" value="Fumarase/histidase_N"/>
</dbReference>
<evidence type="ECO:0000313" key="5">
    <source>
        <dbReference type="Proteomes" id="UP001501079"/>
    </source>
</evidence>
<proteinExistence type="inferred from homology"/>
<dbReference type="InterPro" id="IPR020557">
    <property type="entry name" value="Fumarate_lyase_CS"/>
</dbReference>
<organism evidence="4 5">
    <name type="scientific">Gryllotalpicola koreensis</name>
    <dbReference type="NCBI Taxonomy" id="993086"/>
    <lineage>
        <taxon>Bacteria</taxon>
        <taxon>Bacillati</taxon>
        <taxon>Actinomycetota</taxon>
        <taxon>Actinomycetes</taxon>
        <taxon>Micrococcales</taxon>
        <taxon>Microbacteriaceae</taxon>
        <taxon>Gryllotalpicola</taxon>
    </lineage>
</organism>
<keyword evidence="1" id="KW-0456">Lyase</keyword>
<dbReference type="InterPro" id="IPR022761">
    <property type="entry name" value="Fumarate_lyase_N"/>
</dbReference>
<accession>A0ABP7ZRM6</accession>
<dbReference type="Gene3D" id="1.10.275.10">
    <property type="entry name" value="Fumarase/aspartase (N-terminal domain)"/>
    <property type="match status" value="1"/>
</dbReference>